<dbReference type="InterPro" id="IPR016169">
    <property type="entry name" value="FAD-bd_PCMH_sub2"/>
</dbReference>
<evidence type="ECO:0000259" key="5">
    <source>
        <dbReference type="PROSITE" id="PS51387"/>
    </source>
</evidence>
<comment type="similarity">
    <text evidence="1">Belongs to the oxygen-dependent FAD-linked oxidoreductase family.</text>
</comment>
<dbReference type="Pfam" id="PF01565">
    <property type="entry name" value="FAD_binding_4"/>
    <property type="match status" value="1"/>
</dbReference>
<evidence type="ECO:0000256" key="3">
    <source>
        <dbReference type="ARBA" id="ARBA00022827"/>
    </source>
</evidence>
<dbReference type="PANTHER" id="PTHR13878:SF53">
    <property type="entry name" value="CYTOKININ DEHYDROGENASE 6"/>
    <property type="match status" value="1"/>
</dbReference>
<dbReference type="EMBL" id="CP078073">
    <property type="protein sequence ID" value="QXL88205.1"/>
    <property type="molecule type" value="Genomic_DNA"/>
</dbReference>
<dbReference type="RefSeq" id="WP_257891288.1">
    <property type="nucleotide sequence ID" value="NZ_JAIMBW010000001.1"/>
</dbReference>
<keyword evidence="2" id="KW-0285">Flavoprotein</keyword>
<evidence type="ECO:0000313" key="6">
    <source>
        <dbReference type="EMBL" id="MBY4891412.1"/>
    </source>
</evidence>
<organism evidence="7">
    <name type="scientific">Gymnodinialimonas phycosphaerae</name>
    <dbReference type="NCBI Taxonomy" id="2841589"/>
    <lineage>
        <taxon>Bacteria</taxon>
        <taxon>Pseudomonadati</taxon>
        <taxon>Pseudomonadota</taxon>
        <taxon>Alphaproteobacteria</taxon>
        <taxon>Rhodobacterales</taxon>
        <taxon>Paracoccaceae</taxon>
        <taxon>Gymnodinialimonas</taxon>
    </lineage>
</organism>
<evidence type="ECO:0000256" key="1">
    <source>
        <dbReference type="ARBA" id="ARBA00005466"/>
    </source>
</evidence>
<evidence type="ECO:0000256" key="4">
    <source>
        <dbReference type="ARBA" id="ARBA00023002"/>
    </source>
</evidence>
<dbReference type="InterPro" id="IPR016166">
    <property type="entry name" value="FAD-bd_PCMH"/>
</dbReference>
<dbReference type="GO" id="GO:0016491">
    <property type="term" value="F:oxidoreductase activity"/>
    <property type="evidence" value="ECO:0007669"/>
    <property type="project" value="UniProtKB-KW"/>
</dbReference>
<evidence type="ECO:0000256" key="2">
    <source>
        <dbReference type="ARBA" id="ARBA00022630"/>
    </source>
</evidence>
<dbReference type="AlphaFoldDB" id="A0A975YGA1"/>
<proteinExistence type="inferred from homology"/>
<dbReference type="PANTHER" id="PTHR13878">
    <property type="entry name" value="GULONOLACTONE OXIDASE"/>
    <property type="match status" value="1"/>
</dbReference>
<gene>
    <name evidence="6" type="ORF">KUL25_01390</name>
    <name evidence="7" type="ORF">KUL25_01395</name>
</gene>
<evidence type="ECO:0000313" key="7">
    <source>
        <dbReference type="EMBL" id="QXL88205.1"/>
    </source>
</evidence>
<reference evidence="7 8" key="1">
    <citation type="submission" date="2021-07" db="EMBL/GenBank/DDBJ databases">
        <title>Karlodiniumbacter phycospheric gen. nov., sp. nov., a phycosphere bacterium isolated from karlodinium veneficum.</title>
        <authorList>
            <person name="Peng Y."/>
            <person name="Jiang L."/>
            <person name="Lee J."/>
        </authorList>
    </citation>
    <scope>NUCLEOTIDE SEQUENCE</scope>
    <source>
        <strain evidence="7 8">N5</strain>
    </source>
</reference>
<keyword evidence="4" id="KW-0560">Oxidoreductase</keyword>
<dbReference type="SUPFAM" id="SSF55103">
    <property type="entry name" value="FAD-linked oxidases, C-terminal domain"/>
    <property type="match status" value="1"/>
</dbReference>
<keyword evidence="8" id="KW-1185">Reference proteome</keyword>
<dbReference type="InterPro" id="IPR036318">
    <property type="entry name" value="FAD-bd_PCMH-like_sf"/>
</dbReference>
<name>A0A975YGA1_9RHOB</name>
<evidence type="ECO:0000313" key="8">
    <source>
        <dbReference type="Proteomes" id="UP000693972"/>
    </source>
</evidence>
<dbReference type="Gene3D" id="3.30.465.10">
    <property type="match status" value="1"/>
</dbReference>
<dbReference type="InterPro" id="IPR016164">
    <property type="entry name" value="FAD-linked_Oxase-like_C"/>
</dbReference>
<dbReference type="Proteomes" id="UP000693972">
    <property type="component" value="Unassembled WGS sequence"/>
</dbReference>
<accession>A0A975YGA1</accession>
<dbReference type="SUPFAM" id="SSF56176">
    <property type="entry name" value="FAD-binding/transporter-associated domain-like"/>
    <property type="match status" value="1"/>
</dbReference>
<dbReference type="GO" id="GO:0071949">
    <property type="term" value="F:FAD binding"/>
    <property type="evidence" value="ECO:0007669"/>
    <property type="project" value="InterPro"/>
</dbReference>
<dbReference type="InterPro" id="IPR050432">
    <property type="entry name" value="FAD-linked_Oxidoreductases_BP"/>
</dbReference>
<dbReference type="EMBL" id="JAIMBW010000001">
    <property type="protein sequence ID" value="MBY4891412.1"/>
    <property type="molecule type" value="Genomic_DNA"/>
</dbReference>
<protein>
    <submittedName>
        <fullName evidence="7">FAD-binding oxidoreductase</fullName>
    </submittedName>
</protein>
<dbReference type="PROSITE" id="PS51387">
    <property type="entry name" value="FAD_PCMH"/>
    <property type="match status" value="1"/>
</dbReference>
<keyword evidence="3" id="KW-0274">FAD</keyword>
<sequence length="498" mass="54088">MSGKGTISRRALLLGAGAVAGYGLGNVWAPGLSQLDGVARIGGTPDAPLMLNDASELSATPIHVHTRPAAHGDALIEAFRAELAAAQSENRPVCVSAARHSMGGQSIPRDGHAITVDDATIEPDTARGTYRVNGGARWRDVIAALDPIGFSPAVMQSNHDFGVAATFSVNAHGWPVPYGPMGATVREFRMVLPSGDLVTASRTQNADLFNLAVGGYGLAGMIVDMEVDMVPNQRLSPSFTPLPAADFPTAFRAAVDDPTMPMAYGRLNVSRDSFFEEALLVTYSPTPDQSDIPAATESGWMSYAASYLYRGQVGREGMKDWRWWMESSFAPRLASESTRNSLMNEPVITLDDRNPTRVDILHEYFVPFDAFDGFLSACQDVIPDAFVEFLNVTLRFVDSDTDSLLPHSPTPRIAAVMSFTQEMTARAEADHARMTAALIERIIAIGGTYYLPYRPHASLDQFTRAYPRAPEFAAAKRALDPQLTLRNNLWDTYLEPLT</sequence>
<dbReference type="InterPro" id="IPR006094">
    <property type="entry name" value="Oxid_FAD_bind_N"/>
</dbReference>
<feature type="domain" description="FAD-binding PCMH-type" evidence="5">
    <location>
        <begin position="57"/>
        <end position="232"/>
    </location>
</feature>